<keyword evidence="4" id="KW-1185">Reference proteome</keyword>
<dbReference type="InterPro" id="IPR001119">
    <property type="entry name" value="SLH_dom"/>
</dbReference>
<reference evidence="3 4" key="1">
    <citation type="submission" date="2021-01" db="EMBL/GenBank/DDBJ databases">
        <title>Tumebacillus sp. strain ITR2 16S ribosomal RNA gene Genome sequencing and assembly.</title>
        <authorList>
            <person name="Kang M."/>
        </authorList>
    </citation>
    <scope>NUCLEOTIDE SEQUENCE [LARGE SCALE GENOMIC DNA]</scope>
    <source>
        <strain evidence="3 4">ITR2</strain>
    </source>
</reference>
<protein>
    <submittedName>
        <fullName evidence="3">Glucosaminidase domain-containing protein</fullName>
    </submittedName>
</protein>
<sequence length="250" mass="27288">MPTPIMGQPVATAFQLRNYLHQVNPSAPDYSSWYITIGRKYGVRGDIAFCQSILETNYWRFGGLVLPEQNNFAGIGAVGGTERGAVFPTPQAGIEAQIQHLYAYASSLPLPANTVQLDPRFTLVTRGVAPTWESLTGRWATGANYGEKILAIYNDLIATQGALNPPSQPSDNTGTTPATPTPPNTSVPVSQRFADVDPNAWYTPYVQRIVDLGVMRGESDNQFHPNDTATRAELAVALYNLYQSLNKPNQ</sequence>
<comment type="caution">
    <text evidence="3">The sequence shown here is derived from an EMBL/GenBank/DDBJ whole genome shotgun (WGS) entry which is preliminary data.</text>
</comment>
<dbReference type="PROSITE" id="PS51272">
    <property type="entry name" value="SLH"/>
    <property type="match status" value="1"/>
</dbReference>
<dbReference type="EMBL" id="JAEQNB010000005">
    <property type="protein sequence ID" value="MBL0388405.1"/>
    <property type="molecule type" value="Genomic_DNA"/>
</dbReference>
<dbReference type="Proteomes" id="UP000602284">
    <property type="component" value="Unassembled WGS sequence"/>
</dbReference>
<dbReference type="InterPro" id="IPR002901">
    <property type="entry name" value="MGlyc_endo_b_GlcNAc-like_dom"/>
</dbReference>
<dbReference type="RefSeq" id="WP_201637256.1">
    <property type="nucleotide sequence ID" value="NZ_JAEQNB010000005.1"/>
</dbReference>
<proteinExistence type="predicted"/>
<dbReference type="Pfam" id="PF00395">
    <property type="entry name" value="SLH"/>
    <property type="match status" value="1"/>
</dbReference>
<name>A0ABS1JDQ0_9BACL</name>
<gene>
    <name evidence="3" type="ORF">JJB07_17505</name>
</gene>
<feature type="region of interest" description="Disordered" evidence="1">
    <location>
        <begin position="162"/>
        <end position="190"/>
    </location>
</feature>
<evidence type="ECO:0000259" key="2">
    <source>
        <dbReference type="PROSITE" id="PS51272"/>
    </source>
</evidence>
<organism evidence="3 4">
    <name type="scientific">Tumebacillus amylolyticus</name>
    <dbReference type="NCBI Taxonomy" id="2801339"/>
    <lineage>
        <taxon>Bacteria</taxon>
        <taxon>Bacillati</taxon>
        <taxon>Bacillota</taxon>
        <taxon>Bacilli</taxon>
        <taxon>Bacillales</taxon>
        <taxon>Alicyclobacillaceae</taxon>
        <taxon>Tumebacillus</taxon>
    </lineage>
</organism>
<evidence type="ECO:0000256" key="1">
    <source>
        <dbReference type="SAM" id="MobiDB-lite"/>
    </source>
</evidence>
<evidence type="ECO:0000313" key="4">
    <source>
        <dbReference type="Proteomes" id="UP000602284"/>
    </source>
</evidence>
<dbReference type="Pfam" id="PF01832">
    <property type="entry name" value="Glucosaminidase"/>
    <property type="match status" value="1"/>
</dbReference>
<feature type="domain" description="SLH" evidence="2">
    <location>
        <begin position="189"/>
        <end position="250"/>
    </location>
</feature>
<accession>A0ABS1JDQ0</accession>
<evidence type="ECO:0000313" key="3">
    <source>
        <dbReference type="EMBL" id="MBL0388405.1"/>
    </source>
</evidence>